<feature type="chain" id="PRO_5012317998" description="LysM domain-containing protein" evidence="1">
    <location>
        <begin position="21"/>
        <end position="547"/>
    </location>
</feature>
<dbReference type="SUPFAM" id="SSF53822">
    <property type="entry name" value="Periplasmic binding protein-like I"/>
    <property type="match status" value="1"/>
</dbReference>
<dbReference type="PROSITE" id="PS51257">
    <property type="entry name" value="PROKAR_LIPOPROTEIN"/>
    <property type="match status" value="1"/>
</dbReference>
<name>A0A1L3JMS0_9FLAO</name>
<keyword evidence="4" id="KW-1185">Reference proteome</keyword>
<evidence type="ECO:0000313" key="3">
    <source>
        <dbReference type="EMBL" id="APG66437.1"/>
    </source>
</evidence>
<feature type="domain" description="LysM" evidence="2">
    <location>
        <begin position="125"/>
        <end position="169"/>
    </location>
</feature>
<organism evidence="3 4">
    <name type="scientific">Tenacibaculum todarodis</name>
    <dbReference type="NCBI Taxonomy" id="1850252"/>
    <lineage>
        <taxon>Bacteria</taxon>
        <taxon>Pseudomonadati</taxon>
        <taxon>Bacteroidota</taxon>
        <taxon>Flavobacteriia</taxon>
        <taxon>Flavobacteriales</taxon>
        <taxon>Flavobacteriaceae</taxon>
        <taxon>Tenacibaculum</taxon>
    </lineage>
</organism>
<keyword evidence="1" id="KW-0732">Signal</keyword>
<dbReference type="InterPro" id="IPR028082">
    <property type="entry name" value="Peripla_BP_I"/>
</dbReference>
<evidence type="ECO:0000256" key="1">
    <source>
        <dbReference type="SAM" id="SignalP"/>
    </source>
</evidence>
<dbReference type="Gene3D" id="3.10.350.10">
    <property type="entry name" value="LysM domain"/>
    <property type="match status" value="2"/>
</dbReference>
<dbReference type="KEGG" id="ten:LPB136_06520"/>
<dbReference type="EMBL" id="CP018155">
    <property type="protein sequence ID" value="APG66437.1"/>
    <property type="molecule type" value="Genomic_DNA"/>
</dbReference>
<dbReference type="PROSITE" id="PS51782">
    <property type="entry name" value="LYSM"/>
    <property type="match status" value="2"/>
</dbReference>
<dbReference type="SMART" id="SM00257">
    <property type="entry name" value="LysM"/>
    <property type="match status" value="2"/>
</dbReference>
<dbReference type="Pfam" id="PF01476">
    <property type="entry name" value="LysM"/>
    <property type="match status" value="2"/>
</dbReference>
<gene>
    <name evidence="3" type="ORF">LPB136_06520</name>
</gene>
<dbReference type="AlphaFoldDB" id="A0A1L3JMS0"/>
<dbReference type="STRING" id="1850252.LPB136_06520"/>
<dbReference type="SUPFAM" id="SSF54106">
    <property type="entry name" value="LysM domain"/>
    <property type="match status" value="2"/>
</dbReference>
<protein>
    <recommendedName>
        <fullName evidence="2">LysM domain-containing protein</fullName>
    </recommendedName>
</protein>
<evidence type="ECO:0000259" key="2">
    <source>
        <dbReference type="PROSITE" id="PS51782"/>
    </source>
</evidence>
<proteinExistence type="predicted"/>
<dbReference type="InterPro" id="IPR018392">
    <property type="entry name" value="LysM"/>
</dbReference>
<dbReference type="CDD" id="cd00118">
    <property type="entry name" value="LysM"/>
    <property type="match status" value="2"/>
</dbReference>
<dbReference type="InterPro" id="IPR036779">
    <property type="entry name" value="LysM_dom_sf"/>
</dbReference>
<accession>A0A1L3JMS0</accession>
<feature type="domain" description="LysM" evidence="2">
    <location>
        <begin position="30"/>
        <end position="73"/>
    </location>
</feature>
<dbReference type="Gene3D" id="3.40.50.2300">
    <property type="match status" value="2"/>
</dbReference>
<feature type="signal peptide" evidence="1">
    <location>
        <begin position="1"/>
        <end position="20"/>
    </location>
</feature>
<evidence type="ECO:0000313" key="4">
    <source>
        <dbReference type="Proteomes" id="UP000181898"/>
    </source>
</evidence>
<dbReference type="PANTHER" id="PTHR33734">
    <property type="entry name" value="LYSM DOMAIN-CONTAINING GPI-ANCHORED PROTEIN 2"/>
    <property type="match status" value="1"/>
</dbReference>
<dbReference type="Proteomes" id="UP000181898">
    <property type="component" value="Chromosome"/>
</dbReference>
<reference evidence="3 4" key="1">
    <citation type="submission" date="2016-11" db="EMBL/GenBank/DDBJ databases">
        <title>Tenacibaculum sp. LPB0136, isolated from marine environment.</title>
        <authorList>
            <person name="Kim E."/>
            <person name="Yi H."/>
        </authorList>
    </citation>
    <scope>NUCLEOTIDE SEQUENCE [LARGE SCALE GENOMIC DNA]</scope>
    <source>
        <strain evidence="3 4">LPB0136</strain>
    </source>
</reference>
<sequence>MNLKMKRLKFLILLCIMTFAVSCGQQKKYIEYKVKDGETMRSIAKNYNLKTKDLLRLNPDVGRKPDANTVIIIPNSKKNNTQIAENIKVDKVETKIDEVKTPIDVTAEEANTVDSELEELKKNFVVHKVKAKETVYGLTRFYNISKEELFTLNPTVEKEGLKINQVIKIKPILTEEDAEANDVFEDNIKSNSEVNIALLLPFRANEYKDTDAKDVFSNNTLANIVTDFYMGAEIAIDSIRKKGVKVNVQVFDTEKRSSRINSIASSGQLKNADVIIGPFYSDEAKKLAGSVSSPVVFPHFSKDQKTFSSSKLIKTAPDKSSYLEALTNYLSESYTNENIIVVGDGKAKSNSNILKIVSKLKKNDSINTISILKPKNGYIKKEKFTDLMKPKTHTWVIVVSDNDVAVADALNSMISLPEEVTAQVFAIDKNKAFNRIDNFKLAKINFSYVTNEFIDESNYATKAFNSKYRKLNNSLPSIHSTKGFDITYDVLARLASSNNDLKETLNEGSSYRLVSKFDYKKRLFGVTNNEGLFILKYNEDLSLTRLK</sequence>
<dbReference type="PANTHER" id="PTHR33734:SF22">
    <property type="entry name" value="MEMBRANE-BOUND LYTIC MUREIN TRANSGLYCOSYLASE D"/>
    <property type="match status" value="1"/>
</dbReference>